<sequence>MEGTKGDEGSITVGTTGTISLLMTKELDQMSGVPQQDLSSTSKPRISVSSGSATPKRPQPRKSFEASSSSSTSSNVTNHISSGIGPKTKHNGKHTHQLPMLGSHTLPLEASPVMKKKDKKKKSKFVEVVDIKCGYADKAWATPITNSLKKLEHMLGKSLLLPRFFFLVSTLDTVEGLESVLTEEPMDPTVPLVPISTGGNSAISFVLLVARMVGVCMLYIVGVKEKEKVGLKKSGFVVCLMNFSTS</sequence>
<dbReference type="AlphaFoldDB" id="A0A8T0K402"/>
<name>A0A8T0K402_PHAAN</name>
<feature type="compositionally biased region" description="Polar residues" evidence="1">
    <location>
        <begin position="32"/>
        <end position="53"/>
    </location>
</feature>
<proteinExistence type="predicted"/>
<reference evidence="3 4" key="1">
    <citation type="submission" date="2020-05" db="EMBL/GenBank/DDBJ databases">
        <title>Vigna angularis (adzuki bean) Var. LongXiaoDou No. 4 denovo assembly.</title>
        <authorList>
            <person name="Xiang H."/>
        </authorList>
    </citation>
    <scope>NUCLEOTIDE SEQUENCE [LARGE SCALE GENOMIC DNA]</scope>
    <source>
        <tissue evidence="3">Leaf</tissue>
    </source>
</reference>
<dbReference type="PANTHER" id="PTHR36405">
    <property type="entry name" value="BNAA10G09140D PROTEIN"/>
    <property type="match status" value="1"/>
</dbReference>
<evidence type="ECO:0000256" key="2">
    <source>
        <dbReference type="SAM" id="Phobius"/>
    </source>
</evidence>
<comment type="caution">
    <text evidence="3">The sequence shown here is derived from an EMBL/GenBank/DDBJ whole genome shotgun (WGS) entry which is preliminary data.</text>
</comment>
<feature type="region of interest" description="Disordered" evidence="1">
    <location>
        <begin position="25"/>
        <end position="107"/>
    </location>
</feature>
<feature type="compositionally biased region" description="Low complexity" evidence="1">
    <location>
        <begin position="67"/>
        <end position="82"/>
    </location>
</feature>
<evidence type="ECO:0000313" key="4">
    <source>
        <dbReference type="Proteomes" id="UP000743370"/>
    </source>
</evidence>
<evidence type="ECO:0000256" key="1">
    <source>
        <dbReference type="SAM" id="MobiDB-lite"/>
    </source>
</evidence>
<accession>A0A8T0K402</accession>
<feature type="transmembrane region" description="Helical" evidence="2">
    <location>
        <begin position="202"/>
        <end position="223"/>
    </location>
</feature>
<feature type="compositionally biased region" description="Basic residues" evidence="1">
    <location>
        <begin position="87"/>
        <end position="96"/>
    </location>
</feature>
<keyword evidence="2" id="KW-0472">Membrane</keyword>
<dbReference type="EMBL" id="JABFOF010000006">
    <property type="protein sequence ID" value="KAG2394417.1"/>
    <property type="molecule type" value="Genomic_DNA"/>
</dbReference>
<dbReference type="Proteomes" id="UP000743370">
    <property type="component" value="Unassembled WGS sequence"/>
</dbReference>
<keyword evidence="2" id="KW-1133">Transmembrane helix</keyword>
<evidence type="ECO:0000313" key="3">
    <source>
        <dbReference type="EMBL" id="KAG2394417.1"/>
    </source>
</evidence>
<gene>
    <name evidence="3" type="ORF">HKW66_Vig0182050</name>
</gene>
<dbReference type="PANTHER" id="PTHR36405:SF1">
    <property type="entry name" value="OS07G0520600 PROTEIN"/>
    <property type="match status" value="1"/>
</dbReference>
<protein>
    <submittedName>
        <fullName evidence="3">Uncharacterized protein</fullName>
    </submittedName>
</protein>
<keyword evidence="2" id="KW-0812">Transmembrane</keyword>
<organism evidence="3 4">
    <name type="scientific">Phaseolus angularis</name>
    <name type="common">Azuki bean</name>
    <name type="synonym">Vigna angularis</name>
    <dbReference type="NCBI Taxonomy" id="3914"/>
    <lineage>
        <taxon>Eukaryota</taxon>
        <taxon>Viridiplantae</taxon>
        <taxon>Streptophyta</taxon>
        <taxon>Embryophyta</taxon>
        <taxon>Tracheophyta</taxon>
        <taxon>Spermatophyta</taxon>
        <taxon>Magnoliopsida</taxon>
        <taxon>eudicotyledons</taxon>
        <taxon>Gunneridae</taxon>
        <taxon>Pentapetalae</taxon>
        <taxon>rosids</taxon>
        <taxon>fabids</taxon>
        <taxon>Fabales</taxon>
        <taxon>Fabaceae</taxon>
        <taxon>Papilionoideae</taxon>
        <taxon>50 kb inversion clade</taxon>
        <taxon>NPAAA clade</taxon>
        <taxon>indigoferoid/millettioid clade</taxon>
        <taxon>Phaseoleae</taxon>
        <taxon>Vigna</taxon>
    </lineage>
</organism>